<evidence type="ECO:0000313" key="1">
    <source>
        <dbReference type="EMBL" id="VFS47683.1"/>
    </source>
</evidence>
<proteinExistence type="predicted"/>
<organism evidence="1 2">
    <name type="scientific">Budvicia aquatica</name>
    <dbReference type="NCBI Taxonomy" id="82979"/>
    <lineage>
        <taxon>Bacteria</taxon>
        <taxon>Pseudomonadati</taxon>
        <taxon>Pseudomonadota</taxon>
        <taxon>Gammaproteobacteria</taxon>
        <taxon>Enterobacterales</taxon>
        <taxon>Budviciaceae</taxon>
        <taxon>Budvicia</taxon>
    </lineage>
</organism>
<reference evidence="1 2" key="1">
    <citation type="submission" date="2019-03" db="EMBL/GenBank/DDBJ databases">
        <authorList>
            <consortium name="Pathogen Informatics"/>
        </authorList>
    </citation>
    <scope>NUCLEOTIDE SEQUENCE [LARGE SCALE GENOMIC DNA]</scope>
    <source>
        <strain evidence="1 2">NCTC12282</strain>
    </source>
</reference>
<dbReference type="Proteomes" id="UP000373449">
    <property type="component" value="Unassembled WGS sequence"/>
</dbReference>
<evidence type="ECO:0000313" key="2">
    <source>
        <dbReference type="Proteomes" id="UP000373449"/>
    </source>
</evidence>
<gene>
    <name evidence="1" type="ORF">NCTC12282_02621</name>
</gene>
<name>A0A484ZJY7_9GAMM</name>
<dbReference type="EMBL" id="CAADJA010000002">
    <property type="protein sequence ID" value="VFS47683.1"/>
    <property type="molecule type" value="Genomic_DNA"/>
</dbReference>
<protein>
    <submittedName>
        <fullName evidence="1">Uncharacterized protein</fullName>
    </submittedName>
</protein>
<dbReference type="RefSeq" id="WP_134531113.1">
    <property type="nucleotide sequence ID" value="NZ_CAADJA010000002.1"/>
</dbReference>
<dbReference type="AlphaFoldDB" id="A0A484ZJY7"/>
<accession>A0A484ZJY7</accession>
<sequence length="138" mass="13861">MAGSIIFSPLIYAVDYTNTVNLANQAINANDSVNTTDINGIISDSSDTTGLQLGSGKINVTVNSAPANNSTAVIGINLAKSGSSSHHLGTGSSIDVTGDYYAYGVKADNNVNVSGSNLTINVHGGNSTDGILGGLNSV</sequence>